<evidence type="ECO:0000256" key="1">
    <source>
        <dbReference type="SAM" id="MobiDB-lite"/>
    </source>
</evidence>
<proteinExistence type="predicted"/>
<keyword evidence="3" id="KW-1185">Reference proteome</keyword>
<dbReference type="Proteomes" id="UP000807025">
    <property type="component" value="Unassembled WGS sequence"/>
</dbReference>
<evidence type="ECO:0000313" key="3">
    <source>
        <dbReference type="Proteomes" id="UP000807025"/>
    </source>
</evidence>
<accession>A0A9P5ZQ35</accession>
<dbReference type="AlphaFoldDB" id="A0A9P5ZQ35"/>
<gene>
    <name evidence="2" type="ORF">BDN71DRAFT_1433385</name>
</gene>
<name>A0A9P5ZQ35_PLEER</name>
<dbReference type="EMBL" id="MU154605">
    <property type="protein sequence ID" value="KAF9492168.1"/>
    <property type="molecule type" value="Genomic_DNA"/>
</dbReference>
<sequence length="298" mass="33014">MCPGWCNCNEQYKYLKAHFQGFEDMMKDPLARRSWNAAFNNQGWEERWALGTTLRKPLRGNEGYSQPSCPVSAVLSTGGHKLADAGAIQQGEQIVGEIKETSTIGWPADPPAPSVPCARHQYSWSLDLTSQNVRSRAGQGVEQRREALKSPRSRPSSSCKAAHVKTIPSNRAHVASTHVHKPMVYKQVAYGKVFLTWDLLGFFNSDVVVTIQGRRISVLASSQVVATVQVGRRAGLHYQLPSYDLFWQIHNVQHGMSCGRLRLAALMKVEGACDATHDSGQFEVSVGHEFKTCSFNVT</sequence>
<organism evidence="2 3">
    <name type="scientific">Pleurotus eryngii</name>
    <name type="common">Boletus of the steppes</name>
    <dbReference type="NCBI Taxonomy" id="5323"/>
    <lineage>
        <taxon>Eukaryota</taxon>
        <taxon>Fungi</taxon>
        <taxon>Dikarya</taxon>
        <taxon>Basidiomycota</taxon>
        <taxon>Agaricomycotina</taxon>
        <taxon>Agaricomycetes</taxon>
        <taxon>Agaricomycetidae</taxon>
        <taxon>Agaricales</taxon>
        <taxon>Pleurotineae</taxon>
        <taxon>Pleurotaceae</taxon>
        <taxon>Pleurotus</taxon>
    </lineage>
</organism>
<protein>
    <submittedName>
        <fullName evidence="2">Uncharacterized protein</fullName>
    </submittedName>
</protein>
<feature type="region of interest" description="Disordered" evidence="1">
    <location>
        <begin position="134"/>
        <end position="158"/>
    </location>
</feature>
<comment type="caution">
    <text evidence="2">The sequence shown here is derived from an EMBL/GenBank/DDBJ whole genome shotgun (WGS) entry which is preliminary data.</text>
</comment>
<evidence type="ECO:0000313" key="2">
    <source>
        <dbReference type="EMBL" id="KAF9492168.1"/>
    </source>
</evidence>
<reference evidence="2" key="1">
    <citation type="submission" date="2020-11" db="EMBL/GenBank/DDBJ databases">
        <authorList>
            <consortium name="DOE Joint Genome Institute"/>
            <person name="Ahrendt S."/>
            <person name="Riley R."/>
            <person name="Andreopoulos W."/>
            <person name="Labutti K."/>
            <person name="Pangilinan J."/>
            <person name="Ruiz-Duenas F.J."/>
            <person name="Barrasa J.M."/>
            <person name="Sanchez-Garcia M."/>
            <person name="Camarero S."/>
            <person name="Miyauchi S."/>
            <person name="Serrano A."/>
            <person name="Linde D."/>
            <person name="Babiker R."/>
            <person name="Drula E."/>
            <person name="Ayuso-Fernandez I."/>
            <person name="Pacheco R."/>
            <person name="Padilla G."/>
            <person name="Ferreira P."/>
            <person name="Barriuso J."/>
            <person name="Kellner H."/>
            <person name="Castanera R."/>
            <person name="Alfaro M."/>
            <person name="Ramirez L."/>
            <person name="Pisabarro A.G."/>
            <person name="Kuo A."/>
            <person name="Tritt A."/>
            <person name="Lipzen A."/>
            <person name="He G."/>
            <person name="Yan M."/>
            <person name="Ng V."/>
            <person name="Cullen D."/>
            <person name="Martin F."/>
            <person name="Rosso M.-N."/>
            <person name="Henrissat B."/>
            <person name="Hibbett D."/>
            <person name="Martinez A.T."/>
            <person name="Grigoriev I.V."/>
        </authorList>
    </citation>
    <scope>NUCLEOTIDE SEQUENCE</scope>
    <source>
        <strain evidence="2">ATCC 90797</strain>
    </source>
</reference>